<dbReference type="Pfam" id="PF17125">
    <property type="entry name" value="Methyltr_RsmF_N"/>
    <property type="match status" value="1"/>
</dbReference>
<organism evidence="8">
    <name type="scientific">Archaeoglobus fulgidus</name>
    <dbReference type="NCBI Taxonomy" id="2234"/>
    <lineage>
        <taxon>Archaea</taxon>
        <taxon>Methanobacteriati</taxon>
        <taxon>Methanobacteriota</taxon>
        <taxon>Archaeoglobi</taxon>
        <taxon>Archaeoglobales</taxon>
        <taxon>Archaeoglobaceae</taxon>
        <taxon>Archaeoglobus</taxon>
    </lineage>
</organism>
<dbReference type="Pfam" id="PF01189">
    <property type="entry name" value="Methyltr_RsmB-F"/>
    <property type="match status" value="1"/>
</dbReference>
<dbReference type="Gene3D" id="3.40.50.150">
    <property type="entry name" value="Vaccinia Virus protein VP39"/>
    <property type="match status" value="1"/>
</dbReference>
<comment type="similarity">
    <text evidence="6">Belongs to the class I-like SAM-binding methyltransferase superfamily. RsmB/NOP family.</text>
</comment>
<dbReference type="AlphaFoldDB" id="A0A7C2NS30"/>
<dbReference type="InterPro" id="IPR049560">
    <property type="entry name" value="MeTrfase_RsmB-F_NOP2_cat"/>
</dbReference>
<accession>A0A7C2NS30</accession>
<keyword evidence="5 6" id="KW-0694">RNA-binding</keyword>
<keyword evidence="1" id="KW-0963">Cytoplasm</keyword>
<keyword evidence="3 6" id="KW-0808">Transferase</keyword>
<feature type="binding site" evidence="6">
    <location>
        <position position="176"/>
    </location>
    <ligand>
        <name>S-adenosyl-L-methionine</name>
        <dbReference type="ChEBI" id="CHEBI:59789"/>
    </ligand>
</feature>
<dbReference type="GO" id="GO:0001510">
    <property type="term" value="P:RNA methylation"/>
    <property type="evidence" value="ECO:0007669"/>
    <property type="project" value="InterPro"/>
</dbReference>
<keyword evidence="2 6" id="KW-0489">Methyltransferase</keyword>
<dbReference type="PANTHER" id="PTHR22808">
    <property type="entry name" value="NCL1 YEAST -RELATED NOL1/NOP2/FMU SUN DOMAIN-CONTAINING"/>
    <property type="match status" value="1"/>
</dbReference>
<comment type="caution">
    <text evidence="8">The sequence shown here is derived from an EMBL/GenBank/DDBJ whole genome shotgun (WGS) entry which is preliminary data.</text>
</comment>
<evidence type="ECO:0000256" key="5">
    <source>
        <dbReference type="ARBA" id="ARBA00022884"/>
    </source>
</evidence>
<evidence type="ECO:0000256" key="1">
    <source>
        <dbReference type="ARBA" id="ARBA00022490"/>
    </source>
</evidence>
<evidence type="ECO:0000256" key="3">
    <source>
        <dbReference type="ARBA" id="ARBA00022679"/>
    </source>
</evidence>
<evidence type="ECO:0000256" key="2">
    <source>
        <dbReference type="ARBA" id="ARBA00022603"/>
    </source>
</evidence>
<dbReference type="InterPro" id="IPR023267">
    <property type="entry name" value="RCMT"/>
</dbReference>
<dbReference type="InterPro" id="IPR029063">
    <property type="entry name" value="SAM-dependent_MTases_sf"/>
</dbReference>
<dbReference type="InterPro" id="IPR031341">
    <property type="entry name" value="Methyltr_RsmF_N"/>
</dbReference>
<gene>
    <name evidence="8" type="ORF">ENN70_05435</name>
</gene>
<feature type="binding site" evidence="6">
    <location>
        <position position="149"/>
    </location>
    <ligand>
        <name>S-adenosyl-L-methionine</name>
        <dbReference type="ChEBI" id="CHEBI:59789"/>
    </ligand>
</feature>
<evidence type="ECO:0000259" key="7">
    <source>
        <dbReference type="PROSITE" id="PS51686"/>
    </source>
</evidence>
<dbReference type="GO" id="GO:0003723">
    <property type="term" value="F:RNA binding"/>
    <property type="evidence" value="ECO:0007669"/>
    <property type="project" value="UniProtKB-UniRule"/>
</dbReference>
<dbReference type="EMBL" id="DSCQ01000068">
    <property type="protein sequence ID" value="HET21513.1"/>
    <property type="molecule type" value="Genomic_DNA"/>
</dbReference>
<feature type="domain" description="SAM-dependent MTase RsmB/NOP-type" evidence="7">
    <location>
        <begin position="38"/>
        <end position="317"/>
    </location>
</feature>
<keyword evidence="4 6" id="KW-0949">S-adenosyl-L-methionine</keyword>
<dbReference type="InterPro" id="IPR001678">
    <property type="entry name" value="MeTrfase_RsmB-F_NOP2_dom"/>
</dbReference>
<evidence type="ECO:0000256" key="6">
    <source>
        <dbReference type="PROSITE-ProRule" id="PRU01023"/>
    </source>
</evidence>
<sequence length="317" mass="36164">MRVFINPEGDVEEIKDALRAINPELYERLLKIDGSDDFFRYMVKPLKISIRVNTLKAEIEEVRENLSEIITGKVPWCEEGFYISTNEFSKIPEHQLGMIFSQEAASMIPPVVMELQPGMTVLDIAASPGAKTTQMAQYLHNDGCIVANDVKHSRINILISNLQRCGVLIAKVTLRDGRYFGRFQNRFDAALVDAPCSNMGMIRKNYRNISLWKLRDCYGLSRLQKDLLMAAYKATKPGGVVVYSTCTLEPLENEEVVDYLLRNTDAEIEEIKLPVKGFRPFTEFDGKKYSQEVKKCLRLHPQINDTEGFFVAKLRKP</sequence>
<proteinExistence type="inferred from homology"/>
<feature type="active site" description="Nucleophile" evidence="6">
    <location>
        <position position="246"/>
    </location>
</feature>
<dbReference type="GO" id="GO:0006396">
    <property type="term" value="P:RNA processing"/>
    <property type="evidence" value="ECO:0007669"/>
    <property type="project" value="InterPro"/>
</dbReference>
<dbReference type="Gene3D" id="3.30.70.1170">
    <property type="entry name" value="Sun protein, domain 3"/>
    <property type="match status" value="1"/>
</dbReference>
<dbReference type="GO" id="GO:0008173">
    <property type="term" value="F:RNA methyltransferase activity"/>
    <property type="evidence" value="ECO:0007669"/>
    <property type="project" value="InterPro"/>
</dbReference>
<comment type="caution">
    <text evidence="6">Lacks conserved residue(s) required for the propagation of feature annotation.</text>
</comment>
<dbReference type="PRINTS" id="PR02008">
    <property type="entry name" value="RCMTFAMILY"/>
</dbReference>
<evidence type="ECO:0000256" key="4">
    <source>
        <dbReference type="ARBA" id="ARBA00022691"/>
    </source>
</evidence>
<dbReference type="SUPFAM" id="SSF53335">
    <property type="entry name" value="S-adenosyl-L-methionine-dependent methyltransferases"/>
    <property type="match status" value="1"/>
</dbReference>
<name>A0A7C2NS30_ARCFL</name>
<evidence type="ECO:0000313" key="8">
    <source>
        <dbReference type="EMBL" id="HET21513.1"/>
    </source>
</evidence>
<dbReference type="GO" id="GO:0008757">
    <property type="term" value="F:S-adenosylmethionine-dependent methyltransferase activity"/>
    <property type="evidence" value="ECO:0007669"/>
    <property type="project" value="InterPro"/>
</dbReference>
<dbReference type="InterPro" id="IPR011023">
    <property type="entry name" value="Nop2p"/>
</dbReference>
<dbReference type="PROSITE" id="PS51686">
    <property type="entry name" value="SAM_MT_RSMB_NOP"/>
    <property type="match status" value="1"/>
</dbReference>
<dbReference type="NCBIfam" id="TIGR00446">
    <property type="entry name" value="nop2p"/>
    <property type="match status" value="1"/>
</dbReference>
<protein>
    <submittedName>
        <fullName evidence="8">NOL1/NOP2/sun family putative RNA methylase</fullName>
    </submittedName>
</protein>
<feature type="binding site" evidence="6">
    <location>
        <position position="193"/>
    </location>
    <ligand>
        <name>S-adenosyl-L-methionine</name>
        <dbReference type="ChEBI" id="CHEBI:59789"/>
    </ligand>
</feature>
<reference evidence="8" key="1">
    <citation type="journal article" date="2020" name="mSystems">
        <title>Genome- and Community-Level Interaction Insights into Carbon Utilization and Element Cycling Functions of Hydrothermarchaeota in Hydrothermal Sediment.</title>
        <authorList>
            <person name="Zhou Z."/>
            <person name="Liu Y."/>
            <person name="Xu W."/>
            <person name="Pan J."/>
            <person name="Luo Z.H."/>
            <person name="Li M."/>
        </authorList>
    </citation>
    <scope>NUCLEOTIDE SEQUENCE [LARGE SCALE GENOMIC DNA]</scope>
    <source>
        <strain evidence="8">SpSt-12</strain>
    </source>
</reference>